<dbReference type="Gene3D" id="3.40.190.170">
    <property type="entry name" value="Bacterial extracellular solute-binding protein, family 7"/>
    <property type="match status" value="1"/>
</dbReference>
<dbReference type="CDD" id="cd13601">
    <property type="entry name" value="PBP2_TRAP_DctP1_3_4_like"/>
    <property type="match status" value="1"/>
</dbReference>
<dbReference type="PANTHER" id="PTHR33376">
    <property type="match status" value="1"/>
</dbReference>
<dbReference type="InterPro" id="IPR018389">
    <property type="entry name" value="DctP_fam"/>
</dbReference>
<dbReference type="Proteomes" id="UP000445696">
    <property type="component" value="Unassembled WGS sequence"/>
</dbReference>
<dbReference type="PANTHER" id="PTHR33376:SF15">
    <property type="entry name" value="BLL6794 PROTEIN"/>
    <property type="match status" value="1"/>
</dbReference>
<accession>A0A845MGA7</accession>
<dbReference type="OrthoDB" id="9803763at2"/>
<evidence type="ECO:0000313" key="3">
    <source>
        <dbReference type="Proteomes" id="UP000445696"/>
    </source>
</evidence>
<dbReference type="AlphaFoldDB" id="A0A845MGA7"/>
<reference evidence="2 3" key="1">
    <citation type="journal article" date="2014" name="Int. J. Syst. Evol. Microbiol.">
        <title>Sneathiella chungangensis sp. nov., isolated from a marine sand, and emended description of the genus Sneathiella.</title>
        <authorList>
            <person name="Siamphan C."/>
            <person name="Kim H."/>
            <person name="Lee J.S."/>
            <person name="Kim W."/>
        </authorList>
    </citation>
    <scope>NUCLEOTIDE SEQUENCE [LARGE SCALE GENOMIC DNA]</scope>
    <source>
        <strain evidence="2 3">KCTC 32476</strain>
    </source>
</reference>
<proteinExistence type="predicted"/>
<dbReference type="GO" id="GO:0055085">
    <property type="term" value="P:transmembrane transport"/>
    <property type="evidence" value="ECO:0007669"/>
    <property type="project" value="InterPro"/>
</dbReference>
<sequence>MIQKRRNNTWTHLPMEGNTRNLHLSRPKSETFWSRAGKAGKALAFVAACLTTMSSAAAQEQQTLKYAYVLPATHYLWTEGAKIFTEEVTAGTNGNVAFEVYPAAQLGKDNLAVLNSGLADLALIIPSYSSDKMPLSTVSELPGMYADSCEGTSKFWEIAKPGGILYEEELKPLGLYPLFAAVLIPYRILTSSKEVSKIEDLDGLKIRANGSAMNKTMHALNAVPVRASSPELYDAVSRGTVDGALFTLNALEQYSLDQVLNYMVEGPQLGSAGIIIAMTEKKWNTLSAETQKVMTNAAEMTQKRLCKWMDEDEKKVRNKLVSSGKLKPKTLTAEEIAEWHQQVESVAADWANEMNGVGKKGKEVLKAFQQANSSQ</sequence>
<gene>
    <name evidence="2" type="ORF">GQF03_10150</name>
</gene>
<dbReference type="InterPro" id="IPR038404">
    <property type="entry name" value="TRAP_DctP_sf"/>
</dbReference>
<evidence type="ECO:0000256" key="1">
    <source>
        <dbReference type="ARBA" id="ARBA00022729"/>
    </source>
</evidence>
<dbReference type="NCBIfam" id="NF037995">
    <property type="entry name" value="TRAP_S1"/>
    <property type="match status" value="1"/>
</dbReference>
<comment type="caution">
    <text evidence="2">The sequence shown here is derived from an EMBL/GenBank/DDBJ whole genome shotgun (WGS) entry which is preliminary data.</text>
</comment>
<keyword evidence="1" id="KW-0732">Signal</keyword>
<dbReference type="EMBL" id="WTVA01000004">
    <property type="protein sequence ID" value="MZR22695.1"/>
    <property type="molecule type" value="Genomic_DNA"/>
</dbReference>
<name>A0A845MGA7_9PROT</name>
<protein>
    <submittedName>
        <fullName evidence="2">C4-dicarboxylate ABC transporter</fullName>
    </submittedName>
</protein>
<organism evidence="2 3">
    <name type="scientific">Sneathiella chungangensis</name>
    <dbReference type="NCBI Taxonomy" id="1418234"/>
    <lineage>
        <taxon>Bacteria</taxon>
        <taxon>Pseudomonadati</taxon>
        <taxon>Pseudomonadota</taxon>
        <taxon>Alphaproteobacteria</taxon>
        <taxon>Sneathiellales</taxon>
        <taxon>Sneathiellaceae</taxon>
        <taxon>Sneathiella</taxon>
    </lineage>
</organism>
<dbReference type="Pfam" id="PF03480">
    <property type="entry name" value="DctP"/>
    <property type="match status" value="1"/>
</dbReference>
<evidence type="ECO:0000313" key="2">
    <source>
        <dbReference type="EMBL" id="MZR22695.1"/>
    </source>
</evidence>
<dbReference type="RefSeq" id="WP_161339164.1">
    <property type="nucleotide sequence ID" value="NZ_JBHSDG010000004.1"/>
</dbReference>
<keyword evidence="3" id="KW-1185">Reference proteome</keyword>